<comment type="subunit">
    <text evidence="2">Probably part of the adaptor protein complex 5 (AP-5) a tetramer composed of AP5B1, AP5M1, AP5S1 and AP5Z1.</text>
</comment>
<gene>
    <name evidence="10" type="ORF">PoB_002568400</name>
</gene>
<accession>A0AAV3ZV20</accession>
<evidence type="ECO:0000256" key="1">
    <source>
        <dbReference type="ARBA" id="ARBA00005324"/>
    </source>
</evidence>
<evidence type="ECO:0000313" key="11">
    <source>
        <dbReference type="Proteomes" id="UP000735302"/>
    </source>
</evidence>
<reference evidence="10 11" key="1">
    <citation type="journal article" date="2021" name="Elife">
        <title>Chloroplast acquisition without the gene transfer in kleptoplastic sea slugs, Plakobranchus ocellatus.</title>
        <authorList>
            <person name="Maeda T."/>
            <person name="Takahashi S."/>
            <person name="Yoshida T."/>
            <person name="Shimamura S."/>
            <person name="Takaki Y."/>
            <person name="Nagai Y."/>
            <person name="Toyoda A."/>
            <person name="Suzuki Y."/>
            <person name="Arimoto A."/>
            <person name="Ishii H."/>
            <person name="Satoh N."/>
            <person name="Nishiyama T."/>
            <person name="Hasebe M."/>
            <person name="Maruyama T."/>
            <person name="Minagawa J."/>
            <person name="Obokata J."/>
            <person name="Shigenobu S."/>
        </authorList>
    </citation>
    <scope>NUCLEOTIDE SEQUENCE [LARGE SCALE GENOMIC DNA]</scope>
</reference>
<comment type="subcellular location">
    <subcellularLocation>
        <location evidence="7">Endomembrane system</location>
        <topology evidence="7">Peripheral membrane protein</topology>
        <orientation evidence="7">Cytoplasmic side</orientation>
    </subcellularLocation>
</comment>
<evidence type="ECO:0000313" key="10">
    <source>
        <dbReference type="EMBL" id="GFN99178.1"/>
    </source>
</evidence>
<proteinExistence type="inferred from homology"/>
<keyword evidence="4" id="KW-0813">Transport</keyword>
<sequence>MTANRAPECYSGDFAVRLPESRYESTLVRLQTKRVILTDCRQNTKYPTAEKQARLLHGKHYTSVPPASQLLPLLLQKIDRTYTGSQFIPARDSCKLPVQTPVYKIPVENGVLWPLVAVIENGLLFCCLPLVEETATGEDYSAVNQLSVSLGFALLCSLADFLRVPAHECSQETWQDRSSVYGQVTCRPEVEAGVTDVTLNLTHAVGSVNQSEAGVKVPLDGLTVHPCVLRSDWQDLDEEPGSEPLATPRRIRFCPPTESFTLCHYTVSRLTELPIFGVYNLKSEENLASVSVQLKLNYQIKNQFDYCDLRIPFYTRSPIASIDSNPSQGSVSVSNNKRELVWNLGPKLMGRDQQAQLSATVTFAGSDQAMPAPTAEDAFCRGNNSYAQLNFKIPDFTHSGCCMDPKSVQVSPATKLKLNLSKFGQSCLISPILAVAWIPSLSRCATKLKLNLSREYVSVDYKIWNSGGVALVVDP</sequence>
<dbReference type="GO" id="GO:0030119">
    <property type="term" value="C:AP-type membrane coat adaptor complex"/>
    <property type="evidence" value="ECO:0007669"/>
    <property type="project" value="TreeGrafter"/>
</dbReference>
<dbReference type="InterPro" id="IPR028565">
    <property type="entry name" value="MHD"/>
</dbReference>
<dbReference type="GO" id="GO:0005764">
    <property type="term" value="C:lysosome"/>
    <property type="evidence" value="ECO:0007669"/>
    <property type="project" value="TreeGrafter"/>
</dbReference>
<keyword evidence="6" id="KW-0472">Membrane</keyword>
<evidence type="ECO:0000256" key="7">
    <source>
        <dbReference type="ARBA" id="ARBA00029433"/>
    </source>
</evidence>
<dbReference type="SUPFAM" id="SSF49447">
    <property type="entry name" value="Second domain of Mu2 adaptin subunit (ap50) of ap2 adaptor"/>
    <property type="match status" value="1"/>
</dbReference>
<comment type="similarity">
    <text evidence="1">Belongs to the adaptor complexes medium subunit family.</text>
</comment>
<keyword evidence="11" id="KW-1185">Reference proteome</keyword>
<protein>
    <recommendedName>
        <fullName evidence="3">AP-5 complex subunit mu-1</fullName>
    </recommendedName>
    <alternativeName>
        <fullName evidence="8">Adaptor-related protein complex 5 subunit mu-1</fullName>
    </alternativeName>
</protein>
<evidence type="ECO:0000256" key="6">
    <source>
        <dbReference type="ARBA" id="ARBA00023136"/>
    </source>
</evidence>
<evidence type="ECO:0000256" key="2">
    <source>
        <dbReference type="ARBA" id="ARBA00011174"/>
    </source>
</evidence>
<dbReference type="AlphaFoldDB" id="A0AAV3ZV20"/>
<evidence type="ECO:0000256" key="4">
    <source>
        <dbReference type="ARBA" id="ARBA00022448"/>
    </source>
</evidence>
<name>A0AAV3ZV20_9GAST</name>
<dbReference type="GO" id="GO:0005770">
    <property type="term" value="C:late endosome"/>
    <property type="evidence" value="ECO:0007669"/>
    <property type="project" value="TreeGrafter"/>
</dbReference>
<dbReference type="GO" id="GO:0015031">
    <property type="term" value="P:protein transport"/>
    <property type="evidence" value="ECO:0007669"/>
    <property type="project" value="UniProtKB-KW"/>
</dbReference>
<evidence type="ECO:0000259" key="9">
    <source>
        <dbReference type="PROSITE" id="PS51072"/>
    </source>
</evidence>
<dbReference type="PANTHER" id="PTHR16082:SF2">
    <property type="entry name" value="AP-5 COMPLEX SUBUNIT MU-1"/>
    <property type="match status" value="1"/>
</dbReference>
<dbReference type="Gene3D" id="2.60.40.1170">
    <property type="entry name" value="Mu homology domain, subdomain B"/>
    <property type="match status" value="2"/>
</dbReference>
<dbReference type="PANTHER" id="PTHR16082">
    <property type="entry name" value="AP-5 COMPLEX SUBUNIT MU-1"/>
    <property type="match status" value="1"/>
</dbReference>
<feature type="domain" description="MHD" evidence="9">
    <location>
        <begin position="154"/>
        <end position="433"/>
    </location>
</feature>
<dbReference type="InterPro" id="IPR039591">
    <property type="entry name" value="AP5M1"/>
</dbReference>
<evidence type="ECO:0000256" key="8">
    <source>
        <dbReference type="ARBA" id="ARBA00030827"/>
    </source>
</evidence>
<dbReference type="GO" id="GO:0005829">
    <property type="term" value="C:cytosol"/>
    <property type="evidence" value="ECO:0007669"/>
    <property type="project" value="TreeGrafter"/>
</dbReference>
<comment type="caution">
    <text evidence="10">The sequence shown here is derived from an EMBL/GenBank/DDBJ whole genome shotgun (WGS) entry which is preliminary data.</text>
</comment>
<evidence type="ECO:0000256" key="3">
    <source>
        <dbReference type="ARBA" id="ARBA00021851"/>
    </source>
</evidence>
<dbReference type="Proteomes" id="UP000735302">
    <property type="component" value="Unassembled WGS sequence"/>
</dbReference>
<dbReference type="GO" id="GO:0016197">
    <property type="term" value="P:endosomal transport"/>
    <property type="evidence" value="ECO:0007669"/>
    <property type="project" value="TreeGrafter"/>
</dbReference>
<dbReference type="PROSITE" id="PS51072">
    <property type="entry name" value="MHD"/>
    <property type="match status" value="1"/>
</dbReference>
<dbReference type="InterPro" id="IPR036168">
    <property type="entry name" value="AP2_Mu_C_sf"/>
</dbReference>
<keyword evidence="5" id="KW-0653">Protein transport</keyword>
<organism evidence="10 11">
    <name type="scientific">Plakobranchus ocellatus</name>
    <dbReference type="NCBI Taxonomy" id="259542"/>
    <lineage>
        <taxon>Eukaryota</taxon>
        <taxon>Metazoa</taxon>
        <taxon>Spiralia</taxon>
        <taxon>Lophotrochozoa</taxon>
        <taxon>Mollusca</taxon>
        <taxon>Gastropoda</taxon>
        <taxon>Heterobranchia</taxon>
        <taxon>Euthyneura</taxon>
        <taxon>Panpulmonata</taxon>
        <taxon>Sacoglossa</taxon>
        <taxon>Placobranchoidea</taxon>
        <taxon>Plakobranchidae</taxon>
        <taxon>Plakobranchus</taxon>
    </lineage>
</organism>
<evidence type="ECO:0000256" key="5">
    <source>
        <dbReference type="ARBA" id="ARBA00022927"/>
    </source>
</evidence>
<dbReference type="EMBL" id="BLXT01002947">
    <property type="protein sequence ID" value="GFN99178.1"/>
    <property type="molecule type" value="Genomic_DNA"/>
</dbReference>
<dbReference type="Pfam" id="PF00928">
    <property type="entry name" value="Adap_comp_sub"/>
    <property type="match status" value="1"/>
</dbReference>